<accession>A0A067SMG1</accession>
<gene>
    <name evidence="1" type="ORF">GALMADRAFT_18164</name>
</gene>
<evidence type="ECO:0000313" key="2">
    <source>
        <dbReference type="Proteomes" id="UP000027222"/>
    </source>
</evidence>
<feature type="non-terminal residue" evidence="1">
    <location>
        <position position="1"/>
    </location>
</feature>
<dbReference type="AlphaFoldDB" id="A0A067SMG1"/>
<dbReference type="STRING" id="685588.A0A067SMG1"/>
<keyword evidence="2" id="KW-1185">Reference proteome</keyword>
<sequence>WRNTCFRSNEITLSEAVESLTSDTPLVEARPGQNPSRWILFDTRSDKVAILAHAGLWSWNSDLRSGNFVPPGRKAPEGLPDSRMQTEISYKCEISYTIETSIDDSIYVLLKALEGHVCSQKNFNRSNRERRKWQDGTDRHRFVMSSKMLVKKSPFNTAQGSPLNTPYEIHPWVLEALNEQSEQLYIANPESPRYLDRQGEVLVDLFDSEESGFRRGDIVWFSFKLGFYVNRDHWAPEIIPTAFIRV</sequence>
<dbReference type="EMBL" id="KL142390">
    <property type="protein sequence ID" value="KDR72125.1"/>
    <property type="molecule type" value="Genomic_DNA"/>
</dbReference>
<reference evidence="2" key="1">
    <citation type="journal article" date="2014" name="Proc. Natl. Acad. Sci. U.S.A.">
        <title>Extensive sampling of basidiomycete genomes demonstrates inadequacy of the white-rot/brown-rot paradigm for wood decay fungi.</title>
        <authorList>
            <person name="Riley R."/>
            <person name="Salamov A.A."/>
            <person name="Brown D.W."/>
            <person name="Nagy L.G."/>
            <person name="Floudas D."/>
            <person name="Held B.W."/>
            <person name="Levasseur A."/>
            <person name="Lombard V."/>
            <person name="Morin E."/>
            <person name="Otillar R."/>
            <person name="Lindquist E.A."/>
            <person name="Sun H."/>
            <person name="LaButti K.M."/>
            <person name="Schmutz J."/>
            <person name="Jabbour D."/>
            <person name="Luo H."/>
            <person name="Baker S.E."/>
            <person name="Pisabarro A.G."/>
            <person name="Walton J.D."/>
            <person name="Blanchette R.A."/>
            <person name="Henrissat B."/>
            <person name="Martin F."/>
            <person name="Cullen D."/>
            <person name="Hibbett D.S."/>
            <person name="Grigoriev I.V."/>
        </authorList>
    </citation>
    <scope>NUCLEOTIDE SEQUENCE [LARGE SCALE GENOMIC DNA]</scope>
    <source>
        <strain evidence="2">CBS 339.88</strain>
    </source>
</reference>
<dbReference type="HOGENOM" id="CLU_1102845_0_0_1"/>
<name>A0A067SMG1_GALM3</name>
<organism evidence="1 2">
    <name type="scientific">Galerina marginata (strain CBS 339.88)</name>
    <dbReference type="NCBI Taxonomy" id="685588"/>
    <lineage>
        <taxon>Eukaryota</taxon>
        <taxon>Fungi</taxon>
        <taxon>Dikarya</taxon>
        <taxon>Basidiomycota</taxon>
        <taxon>Agaricomycotina</taxon>
        <taxon>Agaricomycetes</taxon>
        <taxon>Agaricomycetidae</taxon>
        <taxon>Agaricales</taxon>
        <taxon>Agaricineae</taxon>
        <taxon>Strophariaceae</taxon>
        <taxon>Galerina</taxon>
    </lineage>
</organism>
<dbReference type="OrthoDB" id="3034725at2759"/>
<feature type="non-terminal residue" evidence="1">
    <location>
        <position position="246"/>
    </location>
</feature>
<protein>
    <submittedName>
        <fullName evidence="1">Uncharacterized protein</fullName>
    </submittedName>
</protein>
<dbReference type="Proteomes" id="UP000027222">
    <property type="component" value="Unassembled WGS sequence"/>
</dbReference>
<evidence type="ECO:0000313" key="1">
    <source>
        <dbReference type="EMBL" id="KDR72125.1"/>
    </source>
</evidence>
<proteinExistence type="predicted"/>